<comment type="caution">
    <text evidence="6">The sequence shown here is derived from an EMBL/GenBank/DDBJ whole genome shotgun (WGS) entry which is preliminary data.</text>
</comment>
<gene>
    <name evidence="6" type="primary">mhpA</name>
    <name evidence="6" type="ORF">GCM10017643_22920</name>
</gene>
<reference evidence="6" key="2">
    <citation type="submission" date="2023-01" db="EMBL/GenBank/DDBJ databases">
        <authorList>
            <person name="Sun Q."/>
            <person name="Evtushenko L."/>
        </authorList>
    </citation>
    <scope>NUCLEOTIDE SEQUENCE</scope>
    <source>
        <strain evidence="6">VKM B-2484</strain>
    </source>
</reference>
<dbReference type="InterPro" id="IPR050641">
    <property type="entry name" value="RIFMO-like"/>
</dbReference>
<dbReference type="GO" id="GO:0016709">
    <property type="term" value="F:oxidoreductase activity, acting on paired donors, with incorporation or reduction of molecular oxygen, NAD(P)H as one donor, and incorporation of one atom of oxygen"/>
    <property type="evidence" value="ECO:0007669"/>
    <property type="project" value="UniProtKB-ARBA"/>
</dbReference>
<evidence type="ECO:0000256" key="4">
    <source>
        <dbReference type="ARBA" id="ARBA00022827"/>
    </source>
</evidence>
<dbReference type="GO" id="GO:0071949">
    <property type="term" value="F:FAD binding"/>
    <property type="evidence" value="ECO:0007669"/>
    <property type="project" value="InterPro"/>
</dbReference>
<dbReference type="SUPFAM" id="SSF51905">
    <property type="entry name" value="FAD/NAD(P)-binding domain"/>
    <property type="match status" value="1"/>
</dbReference>
<dbReference type="PRINTS" id="PR00420">
    <property type="entry name" value="RNGMNOXGNASE"/>
</dbReference>
<dbReference type="PANTHER" id="PTHR43004:SF19">
    <property type="entry name" value="BINDING MONOOXYGENASE, PUTATIVE (JCVI)-RELATED"/>
    <property type="match status" value="1"/>
</dbReference>
<dbReference type="PANTHER" id="PTHR43004">
    <property type="entry name" value="TRK SYSTEM POTASSIUM UPTAKE PROTEIN"/>
    <property type="match status" value="1"/>
</dbReference>
<organism evidence="6 7">
    <name type="scientific">Ancylobacter dichloromethanicus</name>
    <dbReference type="NCBI Taxonomy" id="518825"/>
    <lineage>
        <taxon>Bacteria</taxon>
        <taxon>Pseudomonadati</taxon>
        <taxon>Pseudomonadota</taxon>
        <taxon>Alphaproteobacteria</taxon>
        <taxon>Hyphomicrobiales</taxon>
        <taxon>Xanthobacteraceae</taxon>
        <taxon>Ancylobacter</taxon>
    </lineage>
</organism>
<dbReference type="Proteomes" id="UP001143370">
    <property type="component" value="Unassembled WGS sequence"/>
</dbReference>
<dbReference type="AlphaFoldDB" id="A0A9W6MZJ9"/>
<evidence type="ECO:0000256" key="1">
    <source>
        <dbReference type="ARBA" id="ARBA00001974"/>
    </source>
</evidence>
<comment type="similarity">
    <text evidence="2">Belongs to the PheA/TfdB FAD monooxygenase family.</text>
</comment>
<evidence type="ECO:0000256" key="2">
    <source>
        <dbReference type="ARBA" id="ARBA00007801"/>
    </source>
</evidence>
<evidence type="ECO:0000313" key="7">
    <source>
        <dbReference type="Proteomes" id="UP001143370"/>
    </source>
</evidence>
<proteinExistence type="inferred from homology"/>
<dbReference type="Gene3D" id="3.50.50.60">
    <property type="entry name" value="FAD/NAD(P)-binding domain"/>
    <property type="match status" value="1"/>
</dbReference>
<evidence type="ECO:0000259" key="5">
    <source>
        <dbReference type="Pfam" id="PF01494"/>
    </source>
</evidence>
<comment type="cofactor">
    <cofactor evidence="1">
        <name>FAD</name>
        <dbReference type="ChEBI" id="CHEBI:57692"/>
    </cofactor>
</comment>
<dbReference type="Gene3D" id="3.40.30.120">
    <property type="match status" value="1"/>
</dbReference>
<reference evidence="6" key="1">
    <citation type="journal article" date="2014" name="Int. J. Syst. Evol. Microbiol.">
        <title>Complete genome sequence of Corynebacterium casei LMG S-19264T (=DSM 44701T), isolated from a smear-ripened cheese.</title>
        <authorList>
            <consortium name="US DOE Joint Genome Institute (JGI-PGF)"/>
            <person name="Walter F."/>
            <person name="Albersmeier A."/>
            <person name="Kalinowski J."/>
            <person name="Ruckert C."/>
        </authorList>
    </citation>
    <scope>NUCLEOTIDE SEQUENCE</scope>
    <source>
        <strain evidence="6">VKM B-2484</strain>
    </source>
</reference>
<dbReference type="InterPro" id="IPR036249">
    <property type="entry name" value="Thioredoxin-like_sf"/>
</dbReference>
<evidence type="ECO:0000256" key="3">
    <source>
        <dbReference type="ARBA" id="ARBA00022630"/>
    </source>
</evidence>
<dbReference type="Gene3D" id="3.30.70.2450">
    <property type="match status" value="1"/>
</dbReference>
<dbReference type="InterPro" id="IPR036188">
    <property type="entry name" value="FAD/NAD-bd_sf"/>
</dbReference>
<sequence length="504" mass="54307">MLLVDKMHERTFFTKALGITARTLELFDDFGIVQDAIDAGTWLYGVTTFNDGAPGPSMDIPDILPFGSLSLAQYEAERILEACLHRHGGTVDYGWTLTSFDETADGVHAELSGPDGATRSVESRFIVGCDGGRSAVRSGLELSLEGGQFPQTFVLADLEIDWNLPRGRFYRFNLSAGGERPATTLVAVPVAGSVRRYRLSTVLPDALLHTGEGERPTPPSFDEICAFMTPLLPEGTRLDTMHWSSVYRVNHLIVSSYAKGRGFLAGDAAHMHPPVGGQGLNTGLQDAYNLAWKLALAQRGRASAGLLESYSSERRAVGLDLVENTSRALNETLAQRSPLPGMRETQLLVTYRGSSIVRDERGDPSQEGIAAGDRVPDAGGLRRTYVGLPFRLHERLGRGRHVLFCYAADEAVLEALVEIGCLAKKALGEAVSCFAIVPKDCALADREDMPLLHDADGEFAATFGAASGMTWLIRPDGYIGWFGPTPSPEGLEAALGLIAEPTAA</sequence>
<dbReference type="SUPFAM" id="SSF52833">
    <property type="entry name" value="Thioredoxin-like"/>
    <property type="match status" value="1"/>
</dbReference>
<dbReference type="EMBL" id="BSFJ01000008">
    <property type="protein sequence ID" value="GLK72176.1"/>
    <property type="molecule type" value="Genomic_DNA"/>
</dbReference>
<feature type="domain" description="FAD-binding" evidence="5">
    <location>
        <begin position="2"/>
        <end position="325"/>
    </location>
</feature>
<protein>
    <submittedName>
        <fullName evidence="6">3-(3-hydroxyphenyl)propionate hydroxylase</fullName>
    </submittedName>
</protein>
<name>A0A9W6MZJ9_9HYPH</name>
<accession>A0A9W6MZJ9</accession>
<keyword evidence="4" id="KW-0274">FAD</keyword>
<evidence type="ECO:0000313" key="6">
    <source>
        <dbReference type="EMBL" id="GLK72176.1"/>
    </source>
</evidence>
<keyword evidence="7" id="KW-1185">Reference proteome</keyword>
<dbReference type="Pfam" id="PF01494">
    <property type="entry name" value="FAD_binding_3"/>
    <property type="match status" value="1"/>
</dbReference>
<keyword evidence="3" id="KW-0285">Flavoprotein</keyword>
<dbReference type="InterPro" id="IPR002938">
    <property type="entry name" value="FAD-bd"/>
</dbReference>